<sequence length="374" mass="37035">MTKSGAVLGTPGRGSVCRVTAPSSASVVGSDPLASVAAIPGVDEAATAARAGVDALLRHRILRRRSAEVTAEASLRAARASAALEGHDVPLDVLRAHLGDHELALDADAGPNTGAGAAVPAGLTDGRVSGPADGTDSRSLAVTLGAVRLYAELGTLSSAWERAPRQALARMHVLAGRGLLPDEALGRPRVDVRGPGTAGTAELAGPWGEPTVSAMEMSVRLDGLTAVLTAPTRAPAIVVAAIIHGELLAIRPFGVLDGIIARAAARLVLISRGLDPKALVAMDVGHLELAHGSAAAALGGAGAPSAPSAASAGNDTGAGTGTGTVDTEETYSAALAAYVAGGADGVGSWVRHCARAVGLAARESLAVCEALSRA</sequence>
<evidence type="ECO:0000313" key="2">
    <source>
        <dbReference type="Proteomes" id="UP000198802"/>
    </source>
</evidence>
<name>A0A0S4QTI4_9ACTN</name>
<gene>
    <name evidence="1" type="ORF">Ga0074812_11947</name>
</gene>
<protein>
    <recommendedName>
        <fullName evidence="3">Fido domain-containing protein</fullName>
    </recommendedName>
</protein>
<dbReference type="EMBL" id="FAOZ01000019">
    <property type="protein sequence ID" value="CUU58414.1"/>
    <property type="molecule type" value="Genomic_DNA"/>
</dbReference>
<accession>A0A0S4QTI4</accession>
<keyword evidence="2" id="KW-1185">Reference proteome</keyword>
<dbReference type="RefSeq" id="WP_091281491.1">
    <property type="nucleotide sequence ID" value="NZ_FAOZ01000019.1"/>
</dbReference>
<evidence type="ECO:0000313" key="1">
    <source>
        <dbReference type="EMBL" id="CUU58414.1"/>
    </source>
</evidence>
<evidence type="ECO:0008006" key="3">
    <source>
        <dbReference type="Google" id="ProtNLM"/>
    </source>
</evidence>
<dbReference type="AlphaFoldDB" id="A0A0S4QTI4"/>
<organism evidence="1 2">
    <name type="scientific">Parafrankia irregularis</name>
    <dbReference type="NCBI Taxonomy" id="795642"/>
    <lineage>
        <taxon>Bacteria</taxon>
        <taxon>Bacillati</taxon>
        <taxon>Actinomycetota</taxon>
        <taxon>Actinomycetes</taxon>
        <taxon>Frankiales</taxon>
        <taxon>Frankiaceae</taxon>
        <taxon>Parafrankia</taxon>
    </lineage>
</organism>
<reference evidence="2" key="1">
    <citation type="submission" date="2015-11" db="EMBL/GenBank/DDBJ databases">
        <authorList>
            <person name="Varghese N."/>
        </authorList>
    </citation>
    <scope>NUCLEOTIDE SEQUENCE [LARGE SCALE GENOMIC DNA]</scope>
    <source>
        <strain evidence="2">DSM 45899</strain>
    </source>
</reference>
<proteinExistence type="predicted"/>
<dbReference type="Proteomes" id="UP000198802">
    <property type="component" value="Unassembled WGS sequence"/>
</dbReference>